<gene>
    <name evidence="1" type="ORF">GCM10023208_09240</name>
</gene>
<proteinExistence type="predicted"/>
<dbReference type="RefSeq" id="WP_346031960.1">
    <property type="nucleotide sequence ID" value="NZ_BAABHV010000009.1"/>
</dbReference>
<accession>A0ABP9K334</accession>
<evidence type="ECO:0008006" key="3">
    <source>
        <dbReference type="Google" id="ProtNLM"/>
    </source>
</evidence>
<evidence type="ECO:0000313" key="1">
    <source>
        <dbReference type="EMBL" id="GAA5050349.1"/>
    </source>
</evidence>
<keyword evidence="2" id="KW-1185">Reference proteome</keyword>
<evidence type="ECO:0000313" key="2">
    <source>
        <dbReference type="Proteomes" id="UP001500518"/>
    </source>
</evidence>
<dbReference type="EMBL" id="BAABHV010000009">
    <property type="protein sequence ID" value="GAA5050349.1"/>
    <property type="molecule type" value="Genomic_DNA"/>
</dbReference>
<sequence length="121" mass="13148">MADIEQQLHEDRALRNAAKRLVKADLGFVKGDMAEKGIGGRIAGRAKDGAADIAENTADYAGEHRLQVGTGFFIAAAAFAGWIFRDRLADAVYNLFHEKGPLEEAAEKAEQLAEDARSLFE</sequence>
<dbReference type="Proteomes" id="UP001500518">
    <property type="component" value="Unassembled WGS sequence"/>
</dbReference>
<organism evidence="1 2">
    <name type="scientific">Erythrobacter westpacificensis</name>
    <dbReference type="NCBI Taxonomy" id="1055231"/>
    <lineage>
        <taxon>Bacteria</taxon>
        <taxon>Pseudomonadati</taxon>
        <taxon>Pseudomonadota</taxon>
        <taxon>Alphaproteobacteria</taxon>
        <taxon>Sphingomonadales</taxon>
        <taxon>Erythrobacteraceae</taxon>
        <taxon>Erythrobacter/Porphyrobacter group</taxon>
        <taxon>Erythrobacter</taxon>
    </lineage>
</organism>
<name>A0ABP9K334_9SPHN</name>
<comment type="caution">
    <text evidence="1">The sequence shown here is derived from an EMBL/GenBank/DDBJ whole genome shotgun (WGS) entry which is preliminary data.</text>
</comment>
<reference evidence="2" key="1">
    <citation type="journal article" date="2019" name="Int. J. Syst. Evol. Microbiol.">
        <title>The Global Catalogue of Microorganisms (GCM) 10K type strain sequencing project: providing services to taxonomists for standard genome sequencing and annotation.</title>
        <authorList>
            <consortium name="The Broad Institute Genomics Platform"/>
            <consortium name="The Broad Institute Genome Sequencing Center for Infectious Disease"/>
            <person name="Wu L."/>
            <person name="Ma J."/>
        </authorList>
    </citation>
    <scope>NUCLEOTIDE SEQUENCE [LARGE SCALE GENOMIC DNA]</scope>
    <source>
        <strain evidence="2">JCM 18014</strain>
    </source>
</reference>
<protein>
    <recommendedName>
        <fullName evidence="3">DUF3618 domain-containing protein</fullName>
    </recommendedName>
</protein>